<dbReference type="Proteomes" id="UP000475214">
    <property type="component" value="Unassembled WGS sequence"/>
</dbReference>
<dbReference type="PANTHER" id="PTHR43606">
    <property type="entry name" value="PHOSPHATASE, PUTATIVE (AFU_ORTHOLOGUE AFUA_6G08710)-RELATED"/>
    <property type="match status" value="1"/>
</dbReference>
<dbReference type="Gene3D" id="3.60.21.70">
    <property type="entry name" value="PhoD-like phosphatase"/>
    <property type="match status" value="1"/>
</dbReference>
<reference evidence="3 4" key="1">
    <citation type="submission" date="2020-02" db="EMBL/GenBank/DDBJ databases">
        <authorList>
            <person name="Li X.-J."/>
            <person name="Han X.-M."/>
        </authorList>
    </citation>
    <scope>NUCLEOTIDE SEQUENCE [LARGE SCALE GENOMIC DNA]</scope>
    <source>
        <strain evidence="3 4">CCTCC AB 2017055</strain>
    </source>
</reference>
<keyword evidence="4" id="KW-1185">Reference proteome</keyword>
<dbReference type="Gene3D" id="2.60.40.380">
    <property type="entry name" value="Purple acid phosphatase-like, N-terminal"/>
    <property type="match status" value="1"/>
</dbReference>
<dbReference type="NCBIfam" id="TIGR01409">
    <property type="entry name" value="TAT_signal_seq"/>
    <property type="match status" value="1"/>
</dbReference>
<accession>A0A6L9SHP9</accession>
<dbReference type="SUPFAM" id="SSF56300">
    <property type="entry name" value="Metallo-dependent phosphatases"/>
    <property type="match status" value="1"/>
</dbReference>
<name>A0A6L9SHP9_9ACTN</name>
<dbReference type="AlphaFoldDB" id="A0A6L9SHP9"/>
<dbReference type="Pfam" id="PF09423">
    <property type="entry name" value="PhoD"/>
    <property type="match status" value="1"/>
</dbReference>
<proteinExistence type="predicted"/>
<dbReference type="InterPro" id="IPR018946">
    <property type="entry name" value="PhoD-like_MPP"/>
</dbReference>
<comment type="caution">
    <text evidence="3">The sequence shown here is derived from an EMBL/GenBank/DDBJ whole genome shotgun (WGS) entry which is preliminary data.</text>
</comment>
<feature type="domain" description="Phospholipase D N-terminal" evidence="2">
    <location>
        <begin position="48"/>
        <end position="146"/>
    </location>
</feature>
<dbReference type="InterPro" id="IPR052900">
    <property type="entry name" value="Phospholipid_Metab_Enz"/>
</dbReference>
<dbReference type="EMBL" id="JAAGOA010000041">
    <property type="protein sequence ID" value="NEE04719.1"/>
    <property type="molecule type" value="Genomic_DNA"/>
</dbReference>
<evidence type="ECO:0000259" key="2">
    <source>
        <dbReference type="Pfam" id="PF16655"/>
    </source>
</evidence>
<evidence type="ECO:0000259" key="1">
    <source>
        <dbReference type="Pfam" id="PF09423"/>
    </source>
</evidence>
<protein>
    <submittedName>
        <fullName evidence="3">Twin-arginine translocation signal domain-containing protein</fullName>
    </submittedName>
</protein>
<organism evidence="3 4">
    <name type="scientific">Phytoactinopolyspora halotolerans</name>
    <dbReference type="NCBI Taxonomy" id="1981512"/>
    <lineage>
        <taxon>Bacteria</taxon>
        <taxon>Bacillati</taxon>
        <taxon>Actinomycetota</taxon>
        <taxon>Actinomycetes</taxon>
        <taxon>Jiangellales</taxon>
        <taxon>Jiangellaceae</taxon>
        <taxon>Phytoactinopolyspora</taxon>
    </lineage>
</organism>
<dbReference type="InterPro" id="IPR032093">
    <property type="entry name" value="PhoD_N"/>
</dbReference>
<feature type="domain" description="PhoD-like phosphatase metallophosphatase" evidence="1">
    <location>
        <begin position="159"/>
        <end position="501"/>
    </location>
</feature>
<dbReference type="RefSeq" id="WP_163745263.1">
    <property type="nucleotide sequence ID" value="NZ_JAAGOA010000041.1"/>
</dbReference>
<dbReference type="InterPro" id="IPR019546">
    <property type="entry name" value="TAT_signal_bac_arc"/>
</dbReference>
<dbReference type="PANTHER" id="PTHR43606:SF2">
    <property type="entry name" value="ALKALINE PHOSPHATASE FAMILY PROTEIN (AFU_ORTHOLOGUE AFUA_5G03860)"/>
    <property type="match status" value="1"/>
</dbReference>
<evidence type="ECO:0000313" key="3">
    <source>
        <dbReference type="EMBL" id="NEE04719.1"/>
    </source>
</evidence>
<dbReference type="InterPro" id="IPR029052">
    <property type="entry name" value="Metallo-depent_PP-like"/>
</dbReference>
<dbReference type="InterPro" id="IPR006311">
    <property type="entry name" value="TAT_signal"/>
</dbReference>
<sequence length="533" mass="59073">MRRASSRSLSRRRFLGYSGAGAAAVMLGTGWWNTAPAAARVSGFPFTLGVASGDPASDSVVLWTRLAVEPFAPDGRGGMPDEVIPVHYQVAADERFSSVVRGGVAFATPELGHSVHPEVHGLEPGREYFYRFRVGRELSPVGRTVTAPEPGATPASLTFAVASCQSYHGGYYTAYQRMAEEDVDLVVHLGDYIYERSYGFTEDHYGNPLPEYMRGECFDLTAYRLQYALYKSDEHLQAAHARCPWLTTFDDHEVEDNFAGDVSRPDNEPDQDPAVFRRRRADAFQAMYENLPLRHNQMPSGPDVRMHRRIQYGQLAEFTMLDGRQYRSDQPCEGSTSTCDGRFDPDATMLGGKQRDWLIDGLSSSSARWKIVGNQTVMAQTDRDPDEDVTEVWVDAWDGYVVERGAVLTEAHDRGVDNLVVVTGDRHSNYLMDLKADYEDPDSPVVGTEFVGTSISSGRDGADVLPGVNDNYLAANPHMKFCNFQRGYLRVTATPDDVVTDYRVLPYISEPDAPVSTRASFVVENGRPGAQPV</sequence>
<dbReference type="Pfam" id="PF16655">
    <property type="entry name" value="PhoD_N"/>
    <property type="match status" value="1"/>
</dbReference>
<dbReference type="PROSITE" id="PS51318">
    <property type="entry name" value="TAT"/>
    <property type="match status" value="1"/>
</dbReference>
<gene>
    <name evidence="3" type="ORF">G1H10_31610</name>
</gene>
<evidence type="ECO:0000313" key="4">
    <source>
        <dbReference type="Proteomes" id="UP000475214"/>
    </source>
</evidence>
<dbReference type="CDD" id="cd07389">
    <property type="entry name" value="MPP_PhoD"/>
    <property type="match status" value="1"/>
</dbReference>
<dbReference type="InterPro" id="IPR038607">
    <property type="entry name" value="PhoD-like_sf"/>
</dbReference>